<dbReference type="InterPro" id="IPR016064">
    <property type="entry name" value="NAD/diacylglycerol_kinase_sf"/>
</dbReference>
<keyword evidence="1 8" id="KW-0963">Cytoplasm</keyword>
<keyword evidence="3 8" id="KW-0547">Nucleotide-binding</keyword>
<sequence length="274" mass="29511">MMKKLGVISRCDRPDAIAMVKDLQKHLEGKAELLIDPETAKRLNTDGVPVGDMREQGAVGLVSVGGDGTVLRGIQEMEDPLPVLGINIGTIGFLVDVGAHEAFGAVDEIIEGFEIDERSRIDVQINHQYLPPATNEVVIVTASPAKILSYTILINQKKLDELRADGLVLATPTGSTAYAMSAGGPIIDPRVCAIDIVPIAPFKLSARPWVIPDDSTITINLSNHDKDAFVAVDGQYTQKITHSDTVTITRCSTPARFIVIGQNGFYEKVKSKLA</sequence>
<dbReference type="PANTHER" id="PTHR20275:SF43">
    <property type="entry name" value="BIFUNCTIONAL NADP PHOSPHATASE_NAD KINASE"/>
    <property type="match status" value="1"/>
</dbReference>
<dbReference type="GO" id="GO:0003951">
    <property type="term" value="F:NAD+ kinase activity"/>
    <property type="evidence" value="ECO:0007669"/>
    <property type="project" value="UniProtKB-UniRule"/>
</dbReference>
<feature type="binding site" evidence="8">
    <location>
        <position position="200"/>
    </location>
    <ligand>
        <name>NAD(+)</name>
        <dbReference type="ChEBI" id="CHEBI:57540"/>
    </ligand>
</feature>
<evidence type="ECO:0000256" key="3">
    <source>
        <dbReference type="ARBA" id="ARBA00022741"/>
    </source>
</evidence>
<dbReference type="Pfam" id="PF01513">
    <property type="entry name" value="NAD_kinase"/>
    <property type="match status" value="1"/>
</dbReference>
<evidence type="ECO:0000256" key="6">
    <source>
        <dbReference type="ARBA" id="ARBA00022857"/>
    </source>
</evidence>
<dbReference type="HAMAP" id="MF_00361">
    <property type="entry name" value="NAD_kinase"/>
    <property type="match status" value="1"/>
</dbReference>
<dbReference type="Gene3D" id="2.60.200.30">
    <property type="entry name" value="Probable inorganic polyphosphate/atp-NAD kinase, domain 2"/>
    <property type="match status" value="1"/>
</dbReference>
<feature type="binding site" evidence="8">
    <location>
        <position position="146"/>
    </location>
    <ligand>
        <name>NAD(+)</name>
        <dbReference type="ChEBI" id="CHEBI:57540"/>
    </ligand>
</feature>
<reference evidence="10" key="1">
    <citation type="submission" date="2020-10" db="EMBL/GenBank/DDBJ databases">
        <authorList>
            <person name="Hahn C.J."/>
            <person name="Laso-Perez R."/>
            <person name="Vulcano F."/>
            <person name="Vaziourakis K.-M."/>
            <person name="Stokke R."/>
            <person name="Steen I.H."/>
            <person name="Teske A."/>
            <person name="Boetius A."/>
            <person name="Liebeke M."/>
            <person name="Amann R."/>
            <person name="Knittel K."/>
        </authorList>
    </citation>
    <scope>NUCLEOTIDE SEQUENCE</scope>
    <source>
        <strain evidence="10">Gfbio:e3339647-f889-4370-9287-4fb5cb688e4c:AG392D22_GoMArc1</strain>
        <strain evidence="9">Gfbio:e3339647-f889-4370-9287-4fb5cb688e4c:AG394J04_GoMArc1</strain>
    </source>
</reference>
<feature type="binding site" evidence="8">
    <location>
        <position position="163"/>
    </location>
    <ligand>
        <name>NAD(+)</name>
        <dbReference type="ChEBI" id="CHEBI:57540"/>
    </ligand>
</feature>
<comment type="similarity">
    <text evidence="8">Belongs to the NAD kinase family.</text>
</comment>
<keyword evidence="2 8" id="KW-0808">Transferase</keyword>
<dbReference type="GO" id="GO:0006741">
    <property type="term" value="P:NADP+ biosynthetic process"/>
    <property type="evidence" value="ECO:0007669"/>
    <property type="project" value="UniProtKB-UniRule"/>
</dbReference>
<feature type="binding site" evidence="8">
    <location>
        <position position="165"/>
    </location>
    <ligand>
        <name>NAD(+)</name>
        <dbReference type="ChEBI" id="CHEBI:57540"/>
    </ligand>
</feature>
<evidence type="ECO:0000256" key="5">
    <source>
        <dbReference type="ARBA" id="ARBA00022840"/>
    </source>
</evidence>
<dbReference type="Pfam" id="PF20143">
    <property type="entry name" value="NAD_kinase_C"/>
    <property type="match status" value="1"/>
</dbReference>
<dbReference type="GO" id="GO:0005737">
    <property type="term" value="C:cytoplasm"/>
    <property type="evidence" value="ECO:0007669"/>
    <property type="project" value="UniProtKB-SubCell"/>
</dbReference>
<feature type="binding site" evidence="8">
    <location>
        <begin position="176"/>
        <end position="181"/>
    </location>
    <ligand>
        <name>NAD(+)</name>
        <dbReference type="ChEBI" id="CHEBI:57540"/>
    </ligand>
</feature>
<proteinExistence type="inferred from homology"/>
<dbReference type="GO" id="GO:0005524">
    <property type="term" value="F:ATP binding"/>
    <property type="evidence" value="ECO:0007669"/>
    <property type="project" value="UniProtKB-KW"/>
</dbReference>
<evidence type="ECO:0000313" key="9">
    <source>
        <dbReference type="EMBL" id="CAD6492027.1"/>
    </source>
</evidence>
<evidence type="ECO:0000256" key="1">
    <source>
        <dbReference type="ARBA" id="ARBA00022490"/>
    </source>
</evidence>
<keyword evidence="5 8" id="KW-0067">ATP-binding</keyword>
<dbReference type="FunFam" id="2.60.200.30:FF:000009">
    <property type="entry name" value="Poly(P)/ATP NAD kinase"/>
    <property type="match status" value="1"/>
</dbReference>
<dbReference type="Gene3D" id="3.40.50.10330">
    <property type="entry name" value="Probable inorganic polyphosphate/atp-NAD kinase, domain 1"/>
    <property type="match status" value="1"/>
</dbReference>
<feature type="binding site" evidence="8">
    <location>
        <begin position="135"/>
        <end position="136"/>
    </location>
    <ligand>
        <name>NAD(+)</name>
        <dbReference type="ChEBI" id="CHEBI:57540"/>
    </ligand>
</feature>
<dbReference type="EC" id="2.7.1.23" evidence="8"/>
<comment type="subcellular location">
    <subcellularLocation>
        <location evidence="8">Cytoplasm</location>
    </subcellularLocation>
</comment>
<comment type="cofactor">
    <cofactor evidence="8">
        <name>a divalent metal cation</name>
        <dbReference type="ChEBI" id="CHEBI:60240"/>
    </cofactor>
</comment>
<evidence type="ECO:0000256" key="2">
    <source>
        <dbReference type="ARBA" id="ARBA00022679"/>
    </source>
</evidence>
<protein>
    <recommendedName>
        <fullName evidence="8">NAD kinase</fullName>
        <ecNumber evidence="8">2.7.1.23</ecNumber>
    </recommendedName>
    <alternativeName>
        <fullName evidence="8">ATP-dependent NAD kinase</fullName>
    </alternativeName>
</protein>
<keyword evidence="7 8" id="KW-0520">NAD</keyword>
<dbReference type="EMBL" id="CAJHIS010000008">
    <property type="protein sequence ID" value="CAD6492984.1"/>
    <property type="molecule type" value="Genomic_DNA"/>
</dbReference>
<dbReference type="InterPro" id="IPR017437">
    <property type="entry name" value="ATP-NAD_kinase_PpnK-typ_C"/>
</dbReference>
<keyword evidence="6 8" id="KW-0521">NADP</keyword>
<comment type="caution">
    <text evidence="10">The sequence shown here is derived from an EMBL/GenBank/DDBJ whole genome shotgun (WGS) entry which is preliminary data.</text>
</comment>
<keyword evidence="4 8" id="KW-0418">Kinase</keyword>
<feature type="binding site" evidence="8">
    <location>
        <position position="235"/>
    </location>
    <ligand>
        <name>NAD(+)</name>
        <dbReference type="ChEBI" id="CHEBI:57540"/>
    </ligand>
</feature>
<comment type="caution">
    <text evidence="8">Lacks conserved residue(s) required for the propagation of feature annotation.</text>
</comment>
<comment type="function">
    <text evidence="8">Involved in the regulation of the intracellular balance of NAD and NADP, and is a key enzyme in the biosynthesis of NADP. Catalyzes specifically the phosphorylation on 2'-hydroxyl of the adenosine moiety of NAD to yield NADP.</text>
</comment>
<feature type="binding site" evidence="8">
    <location>
        <position position="72"/>
    </location>
    <ligand>
        <name>NAD(+)</name>
        <dbReference type="ChEBI" id="CHEBI:57540"/>
    </ligand>
</feature>
<evidence type="ECO:0000256" key="4">
    <source>
        <dbReference type="ARBA" id="ARBA00022777"/>
    </source>
</evidence>
<dbReference type="InterPro" id="IPR017438">
    <property type="entry name" value="ATP-NAD_kinase_N"/>
</dbReference>
<comment type="catalytic activity">
    <reaction evidence="8">
        <text>NAD(+) + ATP = ADP + NADP(+) + H(+)</text>
        <dbReference type="Rhea" id="RHEA:18629"/>
        <dbReference type="ChEBI" id="CHEBI:15378"/>
        <dbReference type="ChEBI" id="CHEBI:30616"/>
        <dbReference type="ChEBI" id="CHEBI:57540"/>
        <dbReference type="ChEBI" id="CHEBI:58349"/>
        <dbReference type="ChEBI" id="CHEBI:456216"/>
        <dbReference type="EC" id="2.7.1.23"/>
    </reaction>
</comment>
<gene>
    <name evidence="8 10" type="primary">nadK</name>
    <name evidence="10" type="ORF">EMLJLAPB_00411</name>
    <name evidence="9" type="ORF">FFODKBPE_00257</name>
</gene>
<dbReference type="PANTHER" id="PTHR20275">
    <property type="entry name" value="NAD KINASE"/>
    <property type="match status" value="1"/>
</dbReference>
<feature type="active site" description="Proton acceptor" evidence="8">
    <location>
        <position position="67"/>
    </location>
</feature>
<dbReference type="SUPFAM" id="SSF111331">
    <property type="entry name" value="NAD kinase/diacylglycerol kinase-like"/>
    <property type="match status" value="1"/>
</dbReference>
<organism evidence="10 11">
    <name type="scientific">Candidatus Argoarchaeum ethanivorans</name>
    <dbReference type="NCBI Taxonomy" id="2608793"/>
    <lineage>
        <taxon>Archaea</taxon>
        <taxon>Methanobacteriati</taxon>
        <taxon>Methanobacteriota</taxon>
        <taxon>Stenosarchaea group</taxon>
        <taxon>Methanomicrobia</taxon>
        <taxon>Methanosarcinales</taxon>
        <taxon>Methanosarcinales incertae sedis</taxon>
        <taxon>GOM Arc I cluster</taxon>
        <taxon>Candidatus Argoarchaeum</taxon>
    </lineage>
</organism>
<evidence type="ECO:0000313" key="10">
    <source>
        <dbReference type="EMBL" id="CAD6492984.1"/>
    </source>
</evidence>
<dbReference type="Proteomes" id="UP000634805">
    <property type="component" value="Unassembled WGS sequence"/>
</dbReference>
<dbReference type="AlphaFoldDB" id="A0A811T6V7"/>
<dbReference type="GO" id="GO:0046872">
    <property type="term" value="F:metal ion binding"/>
    <property type="evidence" value="ECO:0007669"/>
    <property type="project" value="UniProtKB-UniRule"/>
</dbReference>
<dbReference type="GO" id="GO:0019674">
    <property type="term" value="P:NAD+ metabolic process"/>
    <property type="evidence" value="ECO:0007669"/>
    <property type="project" value="InterPro"/>
</dbReference>
<name>A0A811T6V7_9EURY</name>
<evidence type="ECO:0000313" key="11">
    <source>
        <dbReference type="Proteomes" id="UP000634805"/>
    </source>
</evidence>
<feature type="binding site" evidence="8">
    <location>
        <begin position="67"/>
        <end position="68"/>
    </location>
    <ligand>
        <name>NAD(+)</name>
        <dbReference type="ChEBI" id="CHEBI:57540"/>
    </ligand>
</feature>
<dbReference type="Proteomes" id="UP000603056">
    <property type="component" value="Unassembled WGS sequence"/>
</dbReference>
<accession>A0A811T6V7</accession>
<evidence type="ECO:0000256" key="8">
    <source>
        <dbReference type="HAMAP-Rule" id="MF_00361"/>
    </source>
</evidence>
<dbReference type="InterPro" id="IPR002504">
    <property type="entry name" value="NADK"/>
</dbReference>
<evidence type="ECO:0000256" key="7">
    <source>
        <dbReference type="ARBA" id="ARBA00023027"/>
    </source>
</evidence>
<dbReference type="EMBL" id="CAJHIP010000006">
    <property type="protein sequence ID" value="CAD6492027.1"/>
    <property type="molecule type" value="Genomic_DNA"/>
</dbReference>